<evidence type="ECO:0000313" key="2">
    <source>
        <dbReference type="Proteomes" id="UP000199011"/>
    </source>
</evidence>
<evidence type="ECO:0008006" key="3">
    <source>
        <dbReference type="Google" id="ProtNLM"/>
    </source>
</evidence>
<gene>
    <name evidence="1" type="ORF">SAMN05421579_1697</name>
</gene>
<protein>
    <recommendedName>
        <fullName evidence="3">Transposase</fullName>
    </recommendedName>
</protein>
<organism evidence="1 2">
    <name type="scientific">Xenorhabdus japonica</name>
    <dbReference type="NCBI Taxonomy" id="53341"/>
    <lineage>
        <taxon>Bacteria</taxon>
        <taxon>Pseudomonadati</taxon>
        <taxon>Pseudomonadota</taxon>
        <taxon>Gammaproteobacteria</taxon>
        <taxon>Enterobacterales</taxon>
        <taxon>Morganellaceae</taxon>
        <taxon>Xenorhabdus</taxon>
    </lineage>
</organism>
<accession>A0A1I5EH72</accession>
<feature type="non-terminal residue" evidence="1">
    <location>
        <position position="33"/>
    </location>
</feature>
<keyword evidence="2" id="KW-1185">Reference proteome</keyword>
<evidence type="ECO:0000313" key="1">
    <source>
        <dbReference type="EMBL" id="SFO10656.1"/>
    </source>
</evidence>
<reference evidence="2" key="1">
    <citation type="submission" date="2016-10" db="EMBL/GenBank/DDBJ databases">
        <authorList>
            <person name="Varghese N."/>
            <person name="Submissions S."/>
        </authorList>
    </citation>
    <scope>NUCLEOTIDE SEQUENCE [LARGE SCALE GENOMIC DNA]</scope>
    <source>
        <strain evidence="2">DSM 16522</strain>
    </source>
</reference>
<dbReference type="Proteomes" id="UP000199011">
    <property type="component" value="Unassembled WGS sequence"/>
</dbReference>
<dbReference type="AlphaFoldDB" id="A0A1I5EH72"/>
<sequence length="33" mass="3629">MKMTTVGIDLAKNVFQIHGVDVQGETVLKKQLS</sequence>
<dbReference type="EMBL" id="FOVO01000069">
    <property type="protein sequence ID" value="SFO10656.1"/>
    <property type="molecule type" value="Genomic_DNA"/>
</dbReference>
<proteinExistence type="predicted"/>
<name>A0A1I5EH72_9GAMM</name>